<accession>K9VRX9</accession>
<dbReference type="EMBL" id="CP003614">
    <property type="protein sequence ID" value="AFZ10247.1"/>
    <property type="molecule type" value="Genomic_DNA"/>
</dbReference>
<dbReference type="KEGG" id="oni:Osc7112_6055"/>
<sequence>MPYSLCPIPTEAERPRVPHLSEKGYMLFLPNFHSRLKTTSAMSQGINSLAACRNRQLTNLRKKPKPLP</sequence>
<dbReference type="Proteomes" id="UP000010478">
    <property type="component" value="Chromosome"/>
</dbReference>
<organism evidence="1 2">
    <name type="scientific">Phormidium nigroviride PCC 7112</name>
    <dbReference type="NCBI Taxonomy" id="179408"/>
    <lineage>
        <taxon>Bacteria</taxon>
        <taxon>Bacillati</taxon>
        <taxon>Cyanobacteriota</taxon>
        <taxon>Cyanophyceae</taxon>
        <taxon>Oscillatoriophycideae</taxon>
        <taxon>Oscillatoriales</taxon>
        <taxon>Oscillatoriaceae</taxon>
        <taxon>Phormidium</taxon>
    </lineage>
</organism>
<evidence type="ECO:0000313" key="1">
    <source>
        <dbReference type="EMBL" id="AFZ10247.1"/>
    </source>
</evidence>
<dbReference type="AlphaFoldDB" id="K9VRX9"/>
<gene>
    <name evidence="1" type="ORF">Osc7112_6055</name>
</gene>
<dbReference type="HOGENOM" id="CLU_2789943_0_0_3"/>
<name>K9VRX9_9CYAN</name>
<keyword evidence="2" id="KW-1185">Reference proteome</keyword>
<proteinExistence type="predicted"/>
<evidence type="ECO:0000313" key="2">
    <source>
        <dbReference type="Proteomes" id="UP000010478"/>
    </source>
</evidence>
<protein>
    <submittedName>
        <fullName evidence="1">Uncharacterized protein</fullName>
    </submittedName>
</protein>
<reference evidence="1 2" key="1">
    <citation type="submission" date="2012-05" db="EMBL/GenBank/DDBJ databases">
        <title>Finished chromosome of genome of Oscillatoria sp. PCC 7112.</title>
        <authorList>
            <consortium name="US DOE Joint Genome Institute"/>
            <person name="Gugger M."/>
            <person name="Coursin T."/>
            <person name="Rippka R."/>
            <person name="Tandeau De Marsac N."/>
            <person name="Huntemann M."/>
            <person name="Wei C.-L."/>
            <person name="Han J."/>
            <person name="Detter J.C."/>
            <person name="Han C."/>
            <person name="Tapia R."/>
            <person name="Davenport K."/>
            <person name="Daligault H."/>
            <person name="Erkkila T."/>
            <person name="Gu W."/>
            <person name="Munk A.C.C."/>
            <person name="Teshima H."/>
            <person name="Xu Y."/>
            <person name="Chain P."/>
            <person name="Chen A."/>
            <person name="Krypides N."/>
            <person name="Mavromatis K."/>
            <person name="Markowitz V."/>
            <person name="Szeto E."/>
            <person name="Ivanova N."/>
            <person name="Mikhailova N."/>
            <person name="Ovchinnikova G."/>
            <person name="Pagani I."/>
            <person name="Pati A."/>
            <person name="Goodwin L."/>
            <person name="Peters L."/>
            <person name="Pitluck S."/>
            <person name="Woyke T."/>
            <person name="Kerfeld C."/>
        </authorList>
    </citation>
    <scope>NUCLEOTIDE SEQUENCE [LARGE SCALE GENOMIC DNA]</scope>
    <source>
        <strain evidence="1 2">PCC 7112</strain>
    </source>
</reference>